<dbReference type="EMBL" id="VZOJ01000075">
    <property type="protein sequence ID" value="KAB0636157.1"/>
    <property type="molecule type" value="Genomic_DNA"/>
</dbReference>
<dbReference type="OrthoDB" id="9015628at2"/>
<keyword evidence="2" id="KW-1185">Reference proteome</keyword>
<dbReference type="RefSeq" id="WP_151066415.1">
    <property type="nucleotide sequence ID" value="NZ_VZOJ01000075.1"/>
</dbReference>
<accession>A0A6H9SKM3</accession>
<proteinExistence type="predicted"/>
<sequence>MLRRVVKDHSDIKKSLIMRMESSVWILKETGLFAFPARHESFRIDRRRCAINCAALSAVLVLRLQSLQIDRIFLSFQLSRIDQHESSNKLTTTHKIPNCPVFSILDGIIYTI</sequence>
<reference evidence="1 2" key="1">
    <citation type="submission" date="2019-09" db="EMBL/GenBank/DDBJ databases">
        <title>Draft genome sequences of 48 bacterial type strains from the CCUG.</title>
        <authorList>
            <person name="Tunovic T."/>
            <person name="Pineiro-Iglesias B."/>
            <person name="Unosson C."/>
            <person name="Inganas E."/>
            <person name="Ohlen M."/>
            <person name="Cardew S."/>
            <person name="Jensie-Markopoulos S."/>
            <person name="Salva-Serra F."/>
            <person name="Jaen-Luchoro D."/>
            <person name="Karlsson R."/>
            <person name="Svensson-Stadler L."/>
            <person name="Chun J."/>
            <person name="Moore E."/>
        </authorList>
    </citation>
    <scope>NUCLEOTIDE SEQUENCE [LARGE SCALE GENOMIC DNA]</scope>
    <source>
        <strain evidence="1 2">CCUG 54555</strain>
    </source>
</reference>
<evidence type="ECO:0000313" key="2">
    <source>
        <dbReference type="Proteomes" id="UP000430232"/>
    </source>
</evidence>
<organism evidence="1 2">
    <name type="scientific">Burkholderia latens</name>
    <dbReference type="NCBI Taxonomy" id="488446"/>
    <lineage>
        <taxon>Bacteria</taxon>
        <taxon>Pseudomonadati</taxon>
        <taxon>Pseudomonadota</taxon>
        <taxon>Betaproteobacteria</taxon>
        <taxon>Burkholderiales</taxon>
        <taxon>Burkholderiaceae</taxon>
        <taxon>Burkholderia</taxon>
        <taxon>Burkholderia cepacia complex</taxon>
    </lineage>
</organism>
<name>A0A6H9SKM3_9BURK</name>
<dbReference type="Proteomes" id="UP000430232">
    <property type="component" value="Unassembled WGS sequence"/>
</dbReference>
<evidence type="ECO:0000313" key="1">
    <source>
        <dbReference type="EMBL" id="KAB0636157.1"/>
    </source>
</evidence>
<protein>
    <submittedName>
        <fullName evidence="1">Uncharacterized protein</fullName>
    </submittedName>
</protein>
<comment type="caution">
    <text evidence="1">The sequence shown here is derived from an EMBL/GenBank/DDBJ whole genome shotgun (WGS) entry which is preliminary data.</text>
</comment>
<dbReference type="AlphaFoldDB" id="A0A6H9SKM3"/>
<gene>
    <name evidence="1" type="ORF">F7R21_23085</name>
</gene>